<gene>
    <name evidence="1" type="ORF">SRB5_46350</name>
</gene>
<evidence type="ECO:0000313" key="2">
    <source>
        <dbReference type="Proteomes" id="UP000466345"/>
    </source>
</evidence>
<name>A0A7K0CLV1_9ACTN</name>
<dbReference type="EMBL" id="WEGJ01000021">
    <property type="protein sequence ID" value="MQY14468.1"/>
    <property type="molecule type" value="Genomic_DNA"/>
</dbReference>
<dbReference type="OrthoDB" id="3535648at2"/>
<reference evidence="1 2" key="1">
    <citation type="submission" date="2019-10" db="EMBL/GenBank/DDBJ databases">
        <title>Streptomyces smaragdinus sp. nov. and Streptomyces fabii sp. nov., isolated from the gut of fungus growing-termite Macrotermes natalensis.</title>
        <authorList>
            <person name="Schwitalla J."/>
            <person name="Benndorf R."/>
            <person name="Martin K."/>
            <person name="De Beer W."/>
            <person name="Kaster A.-K."/>
            <person name="Vollmers J."/>
            <person name="Poulsen M."/>
            <person name="Beemelmanns C."/>
        </authorList>
    </citation>
    <scope>NUCLEOTIDE SEQUENCE [LARGE SCALE GENOMIC DNA]</scope>
    <source>
        <strain evidence="1 2">RB5</strain>
    </source>
</reference>
<dbReference type="Proteomes" id="UP000466345">
    <property type="component" value="Unassembled WGS sequence"/>
</dbReference>
<evidence type="ECO:0000313" key="1">
    <source>
        <dbReference type="EMBL" id="MQY14468.1"/>
    </source>
</evidence>
<evidence type="ECO:0008006" key="3">
    <source>
        <dbReference type="Google" id="ProtNLM"/>
    </source>
</evidence>
<protein>
    <recommendedName>
        <fullName evidence="3">DUF1877 family protein</fullName>
    </recommendedName>
</protein>
<proteinExistence type="predicted"/>
<sequence>MSTIVRFFAAPDDKSASRVLRTGPRRVFESLPFGNFDPEEAVLEWESLLTDVSFEELIAAGEPHLIAGKDDDGPVVFAFSPLLCTALAEAGRSELKDAAAAWFLRQEGSRRVFNTELADLILSDVAALVRKARDQGRSVYCWVG</sequence>
<dbReference type="RefSeq" id="WP_153455170.1">
    <property type="nucleotide sequence ID" value="NZ_WEGJ01000021.1"/>
</dbReference>
<organism evidence="1 2">
    <name type="scientific">Streptomyces smaragdinus</name>
    <dbReference type="NCBI Taxonomy" id="2585196"/>
    <lineage>
        <taxon>Bacteria</taxon>
        <taxon>Bacillati</taxon>
        <taxon>Actinomycetota</taxon>
        <taxon>Actinomycetes</taxon>
        <taxon>Kitasatosporales</taxon>
        <taxon>Streptomycetaceae</taxon>
        <taxon>Streptomyces</taxon>
    </lineage>
</organism>
<keyword evidence="2" id="KW-1185">Reference proteome</keyword>
<accession>A0A7K0CLV1</accession>
<comment type="caution">
    <text evidence="1">The sequence shown here is derived from an EMBL/GenBank/DDBJ whole genome shotgun (WGS) entry which is preliminary data.</text>
</comment>
<dbReference type="AlphaFoldDB" id="A0A7K0CLV1"/>